<protein>
    <submittedName>
        <fullName evidence="1">Hydrolase, haloacid dehalogenase-like family</fullName>
    </submittedName>
</protein>
<sequence length="200" mass="22768">FDQVKCVIFDFDGTLVDSQRANYELELVLLKEFNAYISEEEYNDLAGLTYVQLSDHLVQKFNIPLTAGQYFEKRQKLFFEEYVPNFKETPGALKLLETLTSNNLKCGIASASSPETFECFFIHNPEFKKHISCVVTCDELGISKPNPIVYKECIKRLGCLENETVIFEDSFVGLIGAKKVCKVCCVLSSDDKEMLKREIA</sequence>
<dbReference type="Gene3D" id="1.10.150.240">
    <property type="entry name" value="Putative phosphatase, domain 2"/>
    <property type="match status" value="1"/>
</dbReference>
<dbReference type="SFLD" id="SFLDS00003">
    <property type="entry name" value="Haloacid_Dehalogenase"/>
    <property type="match status" value="1"/>
</dbReference>
<proteinExistence type="predicted"/>
<dbReference type="GO" id="GO:0016791">
    <property type="term" value="F:phosphatase activity"/>
    <property type="evidence" value="ECO:0007669"/>
    <property type="project" value="TreeGrafter"/>
</dbReference>
<feature type="non-terminal residue" evidence="1">
    <location>
        <position position="1"/>
    </location>
</feature>
<dbReference type="Gene3D" id="3.40.50.1000">
    <property type="entry name" value="HAD superfamily/HAD-like"/>
    <property type="match status" value="1"/>
</dbReference>
<accession>A0A146K9G9</accession>
<dbReference type="SUPFAM" id="SSF56784">
    <property type="entry name" value="HAD-like"/>
    <property type="match status" value="1"/>
</dbReference>
<dbReference type="EMBL" id="GDID01003146">
    <property type="protein sequence ID" value="JAP93460.1"/>
    <property type="molecule type" value="Transcribed_RNA"/>
</dbReference>
<gene>
    <name evidence="1" type="ORF">TPC1_14255</name>
</gene>
<dbReference type="InterPro" id="IPR041492">
    <property type="entry name" value="HAD_2"/>
</dbReference>
<reference evidence="1" key="1">
    <citation type="submission" date="2015-07" db="EMBL/GenBank/DDBJ databases">
        <title>Adaptation to a free-living lifestyle via gene acquisitions in the diplomonad Trepomonas sp. PC1.</title>
        <authorList>
            <person name="Xu F."/>
            <person name="Jerlstrom-Hultqvist J."/>
            <person name="Kolisko M."/>
            <person name="Simpson A.G.B."/>
            <person name="Roger A.J."/>
            <person name="Svard S.G."/>
            <person name="Andersson J.O."/>
        </authorList>
    </citation>
    <scope>NUCLEOTIDE SEQUENCE</scope>
    <source>
        <strain evidence="1">PC1</strain>
    </source>
</reference>
<dbReference type="Pfam" id="PF13419">
    <property type="entry name" value="HAD_2"/>
    <property type="match status" value="1"/>
</dbReference>
<dbReference type="InterPro" id="IPR006439">
    <property type="entry name" value="HAD-SF_hydro_IA"/>
</dbReference>
<dbReference type="PRINTS" id="PR00413">
    <property type="entry name" value="HADHALOGNASE"/>
</dbReference>
<feature type="non-terminal residue" evidence="1">
    <location>
        <position position="200"/>
    </location>
</feature>
<keyword evidence="1" id="KW-0378">Hydrolase</keyword>
<dbReference type="PANTHER" id="PTHR18901:SF38">
    <property type="entry name" value="PSEUDOURIDINE-5'-PHOSPHATASE"/>
    <property type="match status" value="1"/>
</dbReference>
<evidence type="ECO:0000313" key="1">
    <source>
        <dbReference type="EMBL" id="JAP93460.1"/>
    </source>
</evidence>
<dbReference type="InterPro" id="IPR023198">
    <property type="entry name" value="PGP-like_dom2"/>
</dbReference>
<name>A0A146K9G9_9EUKA</name>
<dbReference type="AlphaFoldDB" id="A0A146K9G9"/>
<dbReference type="InterPro" id="IPR023214">
    <property type="entry name" value="HAD_sf"/>
</dbReference>
<dbReference type="SFLD" id="SFLDG01129">
    <property type="entry name" value="C1.5:_HAD__Beta-PGM__Phosphata"/>
    <property type="match status" value="1"/>
</dbReference>
<organism evidence="1">
    <name type="scientific">Trepomonas sp. PC1</name>
    <dbReference type="NCBI Taxonomy" id="1076344"/>
    <lineage>
        <taxon>Eukaryota</taxon>
        <taxon>Metamonada</taxon>
        <taxon>Diplomonadida</taxon>
        <taxon>Hexamitidae</taxon>
        <taxon>Hexamitinae</taxon>
        <taxon>Trepomonas</taxon>
    </lineage>
</organism>
<dbReference type="InterPro" id="IPR036412">
    <property type="entry name" value="HAD-like_sf"/>
</dbReference>
<dbReference type="PANTHER" id="PTHR18901">
    <property type="entry name" value="2-DEOXYGLUCOSE-6-PHOSPHATE PHOSPHATASE 2"/>
    <property type="match status" value="1"/>
</dbReference>